<feature type="region of interest" description="Disordered" evidence="1">
    <location>
        <begin position="165"/>
        <end position="238"/>
    </location>
</feature>
<dbReference type="Proteomes" id="UP000190092">
    <property type="component" value="Unassembled WGS sequence"/>
</dbReference>
<evidence type="ECO:0008006" key="4">
    <source>
        <dbReference type="Google" id="ProtNLM"/>
    </source>
</evidence>
<accession>A0A1T4T6N0</accession>
<dbReference type="AlphaFoldDB" id="A0A1T4T6N0"/>
<protein>
    <recommendedName>
        <fullName evidence="4">Transposase</fullName>
    </recommendedName>
</protein>
<proteinExistence type="predicted"/>
<dbReference type="EMBL" id="FUWJ01000013">
    <property type="protein sequence ID" value="SKA36134.1"/>
    <property type="molecule type" value="Genomic_DNA"/>
</dbReference>
<feature type="compositionally biased region" description="Basic and acidic residues" evidence="1">
    <location>
        <begin position="210"/>
        <end position="232"/>
    </location>
</feature>
<reference evidence="3" key="1">
    <citation type="submission" date="2017-02" db="EMBL/GenBank/DDBJ databases">
        <authorList>
            <person name="Varghese N."/>
            <person name="Submissions S."/>
        </authorList>
    </citation>
    <scope>NUCLEOTIDE SEQUENCE [LARGE SCALE GENOMIC DNA]</scope>
    <source>
        <strain evidence="3">ATCC 27094</strain>
    </source>
</reference>
<evidence type="ECO:0000313" key="3">
    <source>
        <dbReference type="Proteomes" id="UP000190092"/>
    </source>
</evidence>
<dbReference type="STRING" id="225324.SAMN02745126_05773"/>
<evidence type="ECO:0000256" key="1">
    <source>
        <dbReference type="SAM" id="MobiDB-lite"/>
    </source>
</evidence>
<name>A0A1T4T6N0_9HYPH</name>
<gene>
    <name evidence="2" type="ORF">SAMN02745126_05773</name>
</gene>
<organism evidence="2 3">
    <name type="scientific">Enhydrobacter aerosaccus</name>
    <dbReference type="NCBI Taxonomy" id="225324"/>
    <lineage>
        <taxon>Bacteria</taxon>
        <taxon>Pseudomonadati</taxon>
        <taxon>Pseudomonadota</taxon>
        <taxon>Alphaproteobacteria</taxon>
        <taxon>Hyphomicrobiales</taxon>
        <taxon>Enhydrobacter</taxon>
    </lineage>
</organism>
<sequence length="238" mass="26221">MITLGIGSARCRRCPTACSALQTIQRSETCTGKPKGSVLDPHEAFMLGRVREKPDTSLEEIVERLAAERGVRVVWTAVWKFLDRRNQTHKRTAHVSEQERPDVKAACQRWSDSQPGLAPRELDLHRRKRALDQDGPPAWVGAEGATLPCRDPAWSFEDRHLRRRPDAGRLHRPMPLDGSMDARSSGHGAGGGRGGCVTTSGPDRQCGGGHGHDVRSRADHRTRDDGGIDSKSRHAARP</sequence>
<keyword evidence="3" id="KW-1185">Reference proteome</keyword>
<evidence type="ECO:0000313" key="2">
    <source>
        <dbReference type="EMBL" id="SKA36134.1"/>
    </source>
</evidence>